<evidence type="ECO:0000259" key="2">
    <source>
        <dbReference type="Pfam" id="PF25597"/>
    </source>
</evidence>
<feature type="region of interest" description="Disordered" evidence="1">
    <location>
        <begin position="257"/>
        <end position="341"/>
    </location>
</feature>
<feature type="compositionally biased region" description="Polar residues" evidence="1">
    <location>
        <begin position="275"/>
        <end position="302"/>
    </location>
</feature>
<organism evidence="3 4">
    <name type="scientific">Tanacetum coccineum</name>
    <dbReference type="NCBI Taxonomy" id="301880"/>
    <lineage>
        <taxon>Eukaryota</taxon>
        <taxon>Viridiplantae</taxon>
        <taxon>Streptophyta</taxon>
        <taxon>Embryophyta</taxon>
        <taxon>Tracheophyta</taxon>
        <taxon>Spermatophyta</taxon>
        <taxon>Magnoliopsida</taxon>
        <taxon>eudicotyledons</taxon>
        <taxon>Gunneridae</taxon>
        <taxon>Pentapetalae</taxon>
        <taxon>asterids</taxon>
        <taxon>campanulids</taxon>
        <taxon>Asterales</taxon>
        <taxon>Asteraceae</taxon>
        <taxon>Asteroideae</taxon>
        <taxon>Anthemideae</taxon>
        <taxon>Anthemidinae</taxon>
        <taxon>Tanacetum</taxon>
    </lineage>
</organism>
<feature type="region of interest" description="Disordered" evidence="1">
    <location>
        <begin position="421"/>
        <end position="443"/>
    </location>
</feature>
<comment type="caution">
    <text evidence="3">The sequence shown here is derived from an EMBL/GenBank/DDBJ whole genome shotgun (WGS) entry which is preliminary data.</text>
</comment>
<feature type="compositionally biased region" description="Polar residues" evidence="1">
    <location>
        <begin position="312"/>
        <end position="334"/>
    </location>
</feature>
<keyword evidence="4" id="KW-1185">Reference proteome</keyword>
<evidence type="ECO:0000313" key="3">
    <source>
        <dbReference type="EMBL" id="GJT98445.1"/>
    </source>
</evidence>
<proteinExistence type="predicted"/>
<reference evidence="3" key="2">
    <citation type="submission" date="2022-01" db="EMBL/GenBank/DDBJ databases">
        <authorList>
            <person name="Yamashiro T."/>
            <person name="Shiraishi A."/>
            <person name="Satake H."/>
            <person name="Nakayama K."/>
        </authorList>
    </citation>
    <scope>NUCLEOTIDE SEQUENCE</scope>
</reference>
<reference evidence="3" key="1">
    <citation type="journal article" date="2022" name="Int. J. Mol. Sci.">
        <title>Draft Genome of Tanacetum Coccineum: Genomic Comparison of Closely Related Tanacetum-Family Plants.</title>
        <authorList>
            <person name="Yamashiro T."/>
            <person name="Shiraishi A."/>
            <person name="Nakayama K."/>
            <person name="Satake H."/>
        </authorList>
    </citation>
    <scope>NUCLEOTIDE SEQUENCE</scope>
</reference>
<dbReference type="InterPro" id="IPR057670">
    <property type="entry name" value="SH3_retrovirus"/>
</dbReference>
<protein>
    <submittedName>
        <fullName evidence="3">Retrovirus-related pol polyprotein from transposon TNT 1-94</fullName>
    </submittedName>
</protein>
<dbReference type="Pfam" id="PF25597">
    <property type="entry name" value="SH3_retrovirus"/>
    <property type="match status" value="1"/>
</dbReference>
<evidence type="ECO:0000256" key="1">
    <source>
        <dbReference type="SAM" id="MobiDB-lite"/>
    </source>
</evidence>
<accession>A0ABQ5IFG0</accession>
<dbReference type="Proteomes" id="UP001151760">
    <property type="component" value="Unassembled WGS sequence"/>
</dbReference>
<dbReference type="EMBL" id="BQNB010020675">
    <property type="protein sequence ID" value="GJT98445.1"/>
    <property type="molecule type" value="Genomic_DNA"/>
</dbReference>
<name>A0ABQ5IFG0_9ASTR</name>
<feature type="compositionally biased region" description="Polar residues" evidence="1">
    <location>
        <begin position="430"/>
        <end position="443"/>
    </location>
</feature>
<gene>
    <name evidence="3" type="ORF">Tco_1093963</name>
</gene>
<evidence type="ECO:0000313" key="4">
    <source>
        <dbReference type="Proteomes" id="UP001151760"/>
    </source>
</evidence>
<sequence>MVMVKVKENILDVVIQITSLVNVQSRPVMKWKGLIGGAWSDNGEDEMERTKDETCLIAQAPGEICLGINLEPDEWIKYSGCLKHMTGNQKLFSSYKAYNRGNVIFESNLRGQICDNKCKVIFTKHDSEIIKDEKVIDYLTKFDPKSYEGVFLGYSQNSKAYIILNKQTMKVEESLNVTFDETPPPPKTSPLEDDELVEEEAIEKQTALAISTTEAEYVSARKACQQALWMKQALIDYGVREQSPNQVLPNPYIKDTPTSRPVVSHPPLPILPINSHVTHTQAPPQSDNQTPYIKDTPTSPQVISHPPLPISPINSHIAHTQAPPQSNNQTQHTPPLSPSRESLVDDINQLQDLSNILAMHLSQQQNNIPSSPYSPNLPYTLNINQVETHVGYCPCCIFTQKQFLALSEDINWIEFLLTRPHPPPRVQRDYPSTTASAPNSPTN</sequence>
<feature type="domain" description="Retroviral polymerase SH3-like" evidence="2">
    <location>
        <begin position="139"/>
        <end position="189"/>
    </location>
</feature>